<reference evidence="2 3" key="1">
    <citation type="submission" date="2016-01" db="EMBL/GenBank/DDBJ databases">
        <authorList>
            <person name="Brown R."/>
        </authorList>
    </citation>
    <scope>NUCLEOTIDE SEQUENCE [LARGE SCALE GENOMIC DNA]</scope>
    <source>
        <strain evidence="2">Sporomusa sphaeroides DSM 2875</strain>
    </source>
</reference>
<accession>A0ABP2C4I0</accession>
<dbReference type="PROSITE" id="PS51257">
    <property type="entry name" value="PROKAR_LIPOPROTEIN"/>
    <property type="match status" value="1"/>
</dbReference>
<evidence type="ECO:0000313" key="2">
    <source>
        <dbReference type="EMBL" id="CVK18431.1"/>
    </source>
</evidence>
<feature type="chain" id="PRO_5045865166" description="Lipoprotein" evidence="1">
    <location>
        <begin position="28"/>
        <end position="186"/>
    </location>
</feature>
<evidence type="ECO:0000313" key="3">
    <source>
        <dbReference type="Proteomes" id="UP000245702"/>
    </source>
</evidence>
<dbReference type="Proteomes" id="UP000245702">
    <property type="component" value="Unassembled WGS sequence"/>
</dbReference>
<keyword evidence="3" id="KW-1185">Reference proteome</keyword>
<protein>
    <recommendedName>
        <fullName evidence="4">Lipoprotein</fullName>
    </recommendedName>
</protein>
<comment type="caution">
    <text evidence="2">The sequence shown here is derived from an EMBL/GenBank/DDBJ whole genome shotgun (WGS) entry which is preliminary data.</text>
</comment>
<evidence type="ECO:0000256" key="1">
    <source>
        <dbReference type="SAM" id="SignalP"/>
    </source>
</evidence>
<gene>
    <name evidence="2" type="ORF">SSPH_01069</name>
</gene>
<organism evidence="2 3">
    <name type="scientific">Sporomusa sphaeroides DSM 2875</name>
    <dbReference type="NCBI Taxonomy" id="1337886"/>
    <lineage>
        <taxon>Bacteria</taxon>
        <taxon>Bacillati</taxon>
        <taxon>Bacillota</taxon>
        <taxon>Negativicutes</taxon>
        <taxon>Selenomonadales</taxon>
        <taxon>Sporomusaceae</taxon>
        <taxon>Sporomusa</taxon>
    </lineage>
</organism>
<evidence type="ECO:0008006" key="4">
    <source>
        <dbReference type="Google" id="ProtNLM"/>
    </source>
</evidence>
<dbReference type="EMBL" id="FCOW01000004">
    <property type="protein sequence ID" value="CVK18431.1"/>
    <property type="molecule type" value="Genomic_DNA"/>
</dbReference>
<dbReference type="RefSeq" id="WP_075756365.1">
    <property type="nucleotide sequence ID" value="NZ_CP146991.1"/>
</dbReference>
<proteinExistence type="predicted"/>
<keyword evidence="1" id="KW-0732">Signal</keyword>
<sequence length="186" mass="20477">MRTRIKISMLMLVLLAIITLGCGSSNKPENKPAASPPPQNQHQSITTMKATTSQFIEIYNKEIKQRLSDKSVLGTEKPVRDGVVMYDIPDGKGSHLILNYNPADKKLTTVTFTVQGESGKKFESNTMQAWATAVISATAPGVSNDNVLEIRGKLLNDNPVIKNGIYYMSQYTEKGAPFFQIIARAQ</sequence>
<name>A0ABP2C4I0_9FIRM</name>
<feature type="signal peptide" evidence="1">
    <location>
        <begin position="1"/>
        <end position="27"/>
    </location>
</feature>